<dbReference type="Proteomes" id="UP000663852">
    <property type="component" value="Unassembled WGS sequence"/>
</dbReference>
<dbReference type="GO" id="GO:0016787">
    <property type="term" value="F:hydrolase activity"/>
    <property type="evidence" value="ECO:0007669"/>
    <property type="project" value="UniProtKB-KW"/>
</dbReference>
<dbReference type="GO" id="GO:0016491">
    <property type="term" value="F:oxidoreductase activity"/>
    <property type="evidence" value="ECO:0007669"/>
    <property type="project" value="InterPro"/>
</dbReference>
<sequence length="328" mass="37632">MSTVATASSYFEEQSVEPQIRHRLVKPVENKMIPLFTRRYTSSRSFYSIRNLLFILIFITFVFILYSSLSLSPLLRFLDPYSYVLVIDAGSTGTRIHVYKFRAATDNENGDTFVLKNEVFKERKPGLSSFADQVDGAEDQIDELLKIALQLVSWHAYELDHGLPRDGSLLKMDRYKQKFGEARIKQMLPTMMETGKQEGIQFSFGGKIGSTFDSHRLLYYVKQQENGEQKQNALINVLFRAYFEQEQDLADHQVLIKAAEEIGQDGNQVKQFLQSDQYKKEIQDEINHSQQEGISGVPHFVINDKVELSGAQDPQQFLQAFRKAGIAF</sequence>
<dbReference type="OrthoDB" id="1930760at2759"/>
<dbReference type="InterPro" id="IPR001853">
    <property type="entry name" value="DSBA-like_thioredoxin_dom"/>
</dbReference>
<dbReference type="AlphaFoldDB" id="A0A815K7B7"/>
<dbReference type="EMBL" id="CAJNOJ010000313">
    <property type="protein sequence ID" value="CAF1391847.1"/>
    <property type="molecule type" value="Genomic_DNA"/>
</dbReference>
<reference evidence="3" key="1">
    <citation type="submission" date="2021-02" db="EMBL/GenBank/DDBJ databases">
        <authorList>
            <person name="Nowell W R."/>
        </authorList>
    </citation>
    <scope>NUCLEOTIDE SEQUENCE</scope>
</reference>
<dbReference type="SUPFAM" id="SSF52833">
    <property type="entry name" value="Thioredoxin-like"/>
    <property type="match status" value="1"/>
</dbReference>
<feature type="transmembrane region" description="Helical" evidence="1">
    <location>
        <begin position="52"/>
        <end position="75"/>
    </location>
</feature>
<gene>
    <name evidence="3" type="ORF">EDS130_LOCUS35515</name>
</gene>
<dbReference type="PANTHER" id="PTHR13887:SF41">
    <property type="entry name" value="THIOREDOXIN SUPERFAMILY PROTEIN"/>
    <property type="match status" value="1"/>
</dbReference>
<keyword evidence="1" id="KW-0812">Transmembrane</keyword>
<evidence type="ECO:0000259" key="2">
    <source>
        <dbReference type="Pfam" id="PF01323"/>
    </source>
</evidence>
<evidence type="ECO:0000313" key="3">
    <source>
        <dbReference type="EMBL" id="CAF1391847.1"/>
    </source>
</evidence>
<keyword evidence="1" id="KW-0472">Membrane</keyword>
<dbReference type="PANTHER" id="PTHR13887">
    <property type="entry name" value="GLUTATHIONE S-TRANSFERASE KAPPA"/>
    <property type="match status" value="1"/>
</dbReference>
<protein>
    <recommendedName>
        <fullName evidence="2">DSBA-like thioredoxin domain-containing protein</fullName>
    </recommendedName>
</protein>
<evidence type="ECO:0000313" key="4">
    <source>
        <dbReference type="Proteomes" id="UP000663852"/>
    </source>
</evidence>
<dbReference type="Pfam" id="PF01323">
    <property type="entry name" value="DSBA"/>
    <property type="match status" value="1"/>
</dbReference>
<comment type="caution">
    <text evidence="3">The sequence shown here is derived from an EMBL/GenBank/DDBJ whole genome shotgun (WGS) entry which is preliminary data.</text>
</comment>
<keyword evidence="1" id="KW-1133">Transmembrane helix</keyword>
<dbReference type="Gene3D" id="3.40.30.10">
    <property type="entry name" value="Glutaredoxin"/>
    <property type="match status" value="1"/>
</dbReference>
<organism evidence="3 4">
    <name type="scientific">Adineta ricciae</name>
    <name type="common">Rotifer</name>
    <dbReference type="NCBI Taxonomy" id="249248"/>
    <lineage>
        <taxon>Eukaryota</taxon>
        <taxon>Metazoa</taxon>
        <taxon>Spiralia</taxon>
        <taxon>Gnathifera</taxon>
        <taxon>Rotifera</taxon>
        <taxon>Eurotatoria</taxon>
        <taxon>Bdelloidea</taxon>
        <taxon>Adinetida</taxon>
        <taxon>Adinetidae</taxon>
        <taxon>Adineta</taxon>
    </lineage>
</organism>
<accession>A0A815K7B7</accession>
<dbReference type="InterPro" id="IPR036249">
    <property type="entry name" value="Thioredoxin-like_sf"/>
</dbReference>
<proteinExistence type="predicted"/>
<name>A0A815K7B7_ADIRI</name>
<feature type="domain" description="DSBA-like thioredoxin" evidence="2">
    <location>
        <begin position="152"/>
        <end position="321"/>
    </location>
</feature>
<evidence type="ECO:0000256" key="1">
    <source>
        <dbReference type="SAM" id="Phobius"/>
    </source>
</evidence>
<dbReference type="CDD" id="cd03024">
    <property type="entry name" value="DsbA_FrnE"/>
    <property type="match status" value="1"/>
</dbReference>